<evidence type="ECO:0000256" key="2">
    <source>
        <dbReference type="ARBA" id="ARBA00006289"/>
    </source>
</evidence>
<dbReference type="Proteomes" id="UP000268321">
    <property type="component" value="Unassembled WGS sequence"/>
</dbReference>
<evidence type="ECO:0000259" key="5">
    <source>
        <dbReference type="Pfam" id="PF25789"/>
    </source>
</evidence>
<evidence type="ECO:0000256" key="1">
    <source>
        <dbReference type="ARBA" id="ARBA00004496"/>
    </source>
</evidence>
<evidence type="ECO:0008006" key="9">
    <source>
        <dbReference type="Google" id="ProtNLM"/>
    </source>
</evidence>
<gene>
    <name evidence="7" type="ORF">METBISCDRAFT_14778</name>
    <name evidence="6" type="ORF">METBISCDRAFT_20790</name>
</gene>
<evidence type="ECO:0000313" key="6">
    <source>
        <dbReference type="EMBL" id="RKP28367.1"/>
    </source>
</evidence>
<keyword evidence="8" id="KW-1185">Reference proteome</keyword>
<reference evidence="7" key="2">
    <citation type="submission" date="2018-08" db="EMBL/GenBank/DDBJ databases">
        <title>Leveraging single-cell genomics to expand the Fungal Tree of Life.</title>
        <authorList>
            <consortium name="DOE Joint Genome Institute"/>
            <person name="Ahrendt S.R."/>
            <person name="Quandt C.A."/>
            <person name="Ciobanu D."/>
            <person name="Clum A."/>
            <person name="Salamov A."/>
            <person name="Andreopoulos B."/>
            <person name="Cheng J.-F."/>
            <person name="Woyke T."/>
            <person name="Pelin A."/>
            <person name="Henrissat B."/>
            <person name="Reynolds N."/>
            <person name="Benny G.L."/>
            <person name="Smith M.E."/>
            <person name="James T.Y."/>
            <person name="Grigoriev I.V."/>
        </authorList>
    </citation>
    <scope>NUCLEOTIDE SEQUENCE</scope>
    <source>
        <strain evidence="7">Baker2002</strain>
    </source>
</reference>
<protein>
    <recommendedName>
        <fullName evidence="9">Mak10-domain-containing protein</fullName>
    </recommendedName>
</protein>
<dbReference type="OrthoDB" id="269405at2759"/>
<dbReference type="InterPro" id="IPR057983">
    <property type="entry name" value="NAA35-like_N"/>
</dbReference>
<evidence type="ECO:0000256" key="3">
    <source>
        <dbReference type="ARBA" id="ARBA00022490"/>
    </source>
</evidence>
<dbReference type="EMBL" id="ML004902">
    <property type="protein sequence ID" value="RKP28367.1"/>
    <property type="molecule type" value="Genomic_DNA"/>
</dbReference>
<organism evidence="7 8">
    <name type="scientific">Metschnikowia bicuspidata</name>
    <dbReference type="NCBI Taxonomy" id="27322"/>
    <lineage>
        <taxon>Eukaryota</taxon>
        <taxon>Fungi</taxon>
        <taxon>Dikarya</taxon>
        <taxon>Ascomycota</taxon>
        <taxon>Saccharomycotina</taxon>
        <taxon>Pichiomycetes</taxon>
        <taxon>Metschnikowiaceae</taxon>
        <taxon>Metschnikowia</taxon>
    </lineage>
</organism>
<accession>A0A4P9ZDV8</accession>
<evidence type="ECO:0000313" key="8">
    <source>
        <dbReference type="Proteomes" id="UP000268321"/>
    </source>
</evidence>
<dbReference type="GO" id="GO:0031417">
    <property type="term" value="C:NatC complex"/>
    <property type="evidence" value="ECO:0007669"/>
    <property type="project" value="InterPro"/>
</dbReference>
<comment type="subcellular location">
    <subcellularLocation>
        <location evidence="1">Cytoplasm</location>
    </subcellularLocation>
</comment>
<dbReference type="PANTHER" id="PTHR21373">
    <property type="entry name" value="GLUCOSE REPRESSIBLE PROTEIN MAK10"/>
    <property type="match status" value="1"/>
</dbReference>
<dbReference type="PANTHER" id="PTHR21373:SF0">
    <property type="entry name" value="N-ALPHA-ACETYLTRANSFERASE 35, NATC AUXILIARY SUBUNIT"/>
    <property type="match status" value="1"/>
</dbReference>
<comment type="similarity">
    <text evidence="2">Belongs to the MAK10 family.</text>
</comment>
<feature type="domain" description="NAA35-like N-terminal" evidence="4">
    <location>
        <begin position="21"/>
        <end position="210"/>
    </location>
</feature>
<dbReference type="EMBL" id="ML004446">
    <property type="protein sequence ID" value="RKP31146.1"/>
    <property type="molecule type" value="Genomic_DNA"/>
</dbReference>
<evidence type="ECO:0000313" key="7">
    <source>
        <dbReference type="EMBL" id="RKP31146.1"/>
    </source>
</evidence>
<dbReference type="InterPro" id="IPR057982">
    <property type="entry name" value="TPR_NAA35"/>
</dbReference>
<name>A0A4P9ZDV8_9ASCO</name>
<dbReference type="Pfam" id="PF25789">
    <property type="entry name" value="TPR_NAA35"/>
    <property type="match status" value="1"/>
</dbReference>
<feature type="domain" description="NAA35-like TPR repeats" evidence="5">
    <location>
        <begin position="363"/>
        <end position="715"/>
    </location>
</feature>
<dbReference type="InterPro" id="IPR007244">
    <property type="entry name" value="Naa35_N"/>
</dbReference>
<proteinExistence type="inferred from homology"/>
<sequence>DVTTYFFSAVDRMPAGRVQVSPYFDMIEGTRALEIGNKSLDTGLIDLKPSDVHFDCAKSRSLPEVAAVMDALLRSFMAWLDGLSLLVTVLSCRYVYDILKNYKRTEFFSGGLPGGSSAESEGHTSAQSVDSSGATGGVEGYVSALFEGSLELHRHDAYVNTVLCAYVIGLLKLVSVFINVAMEVLYEEEDIITSSMDLNFFTETPLEQVHEELEKAIAYLQSTLDASIELAAPAELAALLHLQLIRQLLQLPTTLNERIELFEGKCTVDLACLDETTAILRKLRSQTYVSVPELLFSRFVQVDCNNRHTPSPNTMLSTGTALDNLTAVIQSIKTMIGDVSALRNDRQLLLYLQHNMGEEMAASASAIVRGIFQVFFIRDDRSIAGLQESVSSLGLRRMESLCVVESSVMDASSWPLESTSEAEQLKNHCLAKISQLLGDFDAAFYQYLSGYCHNRCRQRQLLTRNLLLWESLQYTGESVEIELFGHGIGDTLGSGSYAGHPALPLSSYIYYEKLCMMVSVALMGFEQDVYSDFDAPIMYWHAGTIYAHIHQHLTGRMMEINASKLAWIRALPQTIGHAKGTKKTALRAAHLRLVAEVVPKLVTNLAVIEEHLAPMTAANCTFCRGVSKVVLLFRALLQRDASSTLLASEEQAFRLRMKPWSLIGTPEVPTYSQYTSQDRVTAAVTRFDGKKKSIIVQRIAQDTARELESAKKECEKTVANFNENEGLRPLHYCAGTFMDSWQRGIVETCDAYIEQLTKIGECPEMKVRMRRRSGTSPYHPIYYLEAA</sequence>
<keyword evidence="3" id="KW-0963">Cytoplasm</keyword>
<reference evidence="8" key="1">
    <citation type="journal article" date="2018" name="Nat. Microbiol.">
        <title>Leveraging single-cell genomics to expand the fungal tree of life.</title>
        <authorList>
            <person name="Ahrendt S.R."/>
            <person name="Quandt C.A."/>
            <person name="Ciobanu D."/>
            <person name="Clum A."/>
            <person name="Salamov A."/>
            <person name="Andreopoulos B."/>
            <person name="Cheng J.F."/>
            <person name="Woyke T."/>
            <person name="Pelin A."/>
            <person name="Henrissat B."/>
            <person name="Reynolds N.K."/>
            <person name="Benny G.L."/>
            <person name="Smith M.E."/>
            <person name="James T.Y."/>
            <person name="Grigoriev I.V."/>
        </authorList>
    </citation>
    <scope>NUCLEOTIDE SEQUENCE [LARGE SCALE GENOMIC DNA]</scope>
    <source>
        <strain evidence="8">Baker2002</strain>
    </source>
</reference>
<dbReference type="AlphaFoldDB" id="A0A4P9ZDV8"/>
<dbReference type="Pfam" id="PF04112">
    <property type="entry name" value="Mak10"/>
    <property type="match status" value="1"/>
</dbReference>
<evidence type="ECO:0000259" key="4">
    <source>
        <dbReference type="Pfam" id="PF04112"/>
    </source>
</evidence>
<feature type="non-terminal residue" evidence="7">
    <location>
        <position position="1"/>
    </location>
</feature>